<evidence type="ECO:0000313" key="1">
    <source>
        <dbReference type="EMBL" id="CZS94592.1"/>
    </source>
</evidence>
<evidence type="ECO:0000313" key="2">
    <source>
        <dbReference type="Proteomes" id="UP000178912"/>
    </source>
</evidence>
<protein>
    <submittedName>
        <fullName evidence="1">Uncharacterized protein</fullName>
    </submittedName>
</protein>
<gene>
    <name evidence="1" type="ORF">RAG0_04544</name>
</gene>
<sequence>MAWIARPLGNVTADGVDDVDDGVRRWFMTTRVGASWRLRGYVRGVGYGNFAGLLSSLHKSVSDREVIE</sequence>
<dbReference type="EMBL" id="FJUX01000019">
    <property type="protein sequence ID" value="CZS94592.1"/>
    <property type="molecule type" value="Genomic_DNA"/>
</dbReference>
<name>A0A1E1K9C4_9HELO</name>
<keyword evidence="2" id="KW-1185">Reference proteome</keyword>
<proteinExistence type="predicted"/>
<organism evidence="1 2">
    <name type="scientific">Rhynchosporium agropyri</name>
    <dbReference type="NCBI Taxonomy" id="914238"/>
    <lineage>
        <taxon>Eukaryota</taxon>
        <taxon>Fungi</taxon>
        <taxon>Dikarya</taxon>
        <taxon>Ascomycota</taxon>
        <taxon>Pezizomycotina</taxon>
        <taxon>Leotiomycetes</taxon>
        <taxon>Helotiales</taxon>
        <taxon>Ploettnerulaceae</taxon>
        <taxon>Rhynchosporium</taxon>
    </lineage>
</organism>
<dbReference type="Proteomes" id="UP000178912">
    <property type="component" value="Unassembled WGS sequence"/>
</dbReference>
<reference evidence="2" key="1">
    <citation type="submission" date="2016-03" db="EMBL/GenBank/DDBJ databases">
        <authorList>
            <person name="Guldener U."/>
        </authorList>
    </citation>
    <scope>NUCLEOTIDE SEQUENCE [LARGE SCALE GENOMIC DNA]</scope>
    <source>
        <strain evidence="2">04CH-RAC-A.6.1</strain>
    </source>
</reference>
<dbReference type="AlphaFoldDB" id="A0A1E1K9C4"/>
<accession>A0A1E1K9C4</accession>